<dbReference type="Proteomes" id="UP000652761">
    <property type="component" value="Unassembled WGS sequence"/>
</dbReference>
<dbReference type="EMBL" id="NMUH01006481">
    <property type="protein sequence ID" value="MQM15360.1"/>
    <property type="molecule type" value="Genomic_DNA"/>
</dbReference>
<evidence type="ECO:0000256" key="1">
    <source>
        <dbReference type="SAM" id="MobiDB-lite"/>
    </source>
</evidence>
<organism evidence="2 3">
    <name type="scientific">Colocasia esculenta</name>
    <name type="common">Wild taro</name>
    <name type="synonym">Arum esculentum</name>
    <dbReference type="NCBI Taxonomy" id="4460"/>
    <lineage>
        <taxon>Eukaryota</taxon>
        <taxon>Viridiplantae</taxon>
        <taxon>Streptophyta</taxon>
        <taxon>Embryophyta</taxon>
        <taxon>Tracheophyta</taxon>
        <taxon>Spermatophyta</taxon>
        <taxon>Magnoliopsida</taxon>
        <taxon>Liliopsida</taxon>
        <taxon>Araceae</taxon>
        <taxon>Aroideae</taxon>
        <taxon>Colocasieae</taxon>
        <taxon>Colocasia</taxon>
    </lineage>
</organism>
<sequence>MRLPLNTSSKSSDFDLESVQESKEGSECTSSSPTVRARFTCSFSDLELDELDDSELFGQYFINITVFRSCNF</sequence>
<evidence type="ECO:0000313" key="3">
    <source>
        <dbReference type="Proteomes" id="UP000652761"/>
    </source>
</evidence>
<reference evidence="2" key="1">
    <citation type="submission" date="2017-07" db="EMBL/GenBank/DDBJ databases">
        <title>Taro Niue Genome Assembly and Annotation.</title>
        <authorList>
            <person name="Atibalentja N."/>
            <person name="Keating K."/>
            <person name="Fields C.J."/>
        </authorList>
    </citation>
    <scope>NUCLEOTIDE SEQUENCE</scope>
    <source>
        <strain evidence="2">Niue_2</strain>
        <tissue evidence="2">Leaf</tissue>
    </source>
</reference>
<keyword evidence="3" id="KW-1185">Reference proteome</keyword>
<protein>
    <submittedName>
        <fullName evidence="2">Uncharacterized protein</fullName>
    </submittedName>
</protein>
<feature type="compositionally biased region" description="Polar residues" evidence="1">
    <location>
        <begin position="1"/>
        <end position="11"/>
    </location>
</feature>
<comment type="caution">
    <text evidence="2">The sequence shown here is derived from an EMBL/GenBank/DDBJ whole genome shotgun (WGS) entry which is preliminary data.</text>
</comment>
<accession>A0A843X860</accession>
<evidence type="ECO:0000313" key="2">
    <source>
        <dbReference type="EMBL" id="MQM15360.1"/>
    </source>
</evidence>
<gene>
    <name evidence="2" type="ORF">Taro_048303</name>
</gene>
<proteinExistence type="predicted"/>
<dbReference type="AlphaFoldDB" id="A0A843X860"/>
<feature type="region of interest" description="Disordered" evidence="1">
    <location>
        <begin position="1"/>
        <end position="34"/>
    </location>
</feature>
<name>A0A843X860_COLES</name>